<proteinExistence type="predicted"/>
<protein>
    <submittedName>
        <fullName evidence="1">SFRICE_017908</fullName>
    </submittedName>
</protein>
<accession>A0A2H1VZ66</accession>
<dbReference type="AlphaFoldDB" id="A0A2H1VZ66"/>
<sequence>MVPWCGVRGLESRLLLLRSSHKEEAGRVRERISSRLSRCERHSGHRKCGSADGGQRKLVARPEPNLCVRRIAAQRAIRPCTRERVLALDQRQYDKGPKNVTSVNLSTIIRVSSALPILAS</sequence>
<evidence type="ECO:0000313" key="1">
    <source>
        <dbReference type="EMBL" id="SOQ45832.1"/>
    </source>
</evidence>
<gene>
    <name evidence="1" type="ORF">SFRICE_017908</name>
</gene>
<name>A0A2H1VZ66_SPOFR</name>
<reference evidence="1" key="1">
    <citation type="submission" date="2016-07" db="EMBL/GenBank/DDBJ databases">
        <authorList>
            <person name="Bretaudeau A."/>
        </authorList>
    </citation>
    <scope>NUCLEOTIDE SEQUENCE</scope>
    <source>
        <strain evidence="1">Rice</strain>
        <tissue evidence="1">Whole body</tissue>
    </source>
</reference>
<organism evidence="1">
    <name type="scientific">Spodoptera frugiperda</name>
    <name type="common">Fall armyworm</name>
    <dbReference type="NCBI Taxonomy" id="7108"/>
    <lineage>
        <taxon>Eukaryota</taxon>
        <taxon>Metazoa</taxon>
        <taxon>Ecdysozoa</taxon>
        <taxon>Arthropoda</taxon>
        <taxon>Hexapoda</taxon>
        <taxon>Insecta</taxon>
        <taxon>Pterygota</taxon>
        <taxon>Neoptera</taxon>
        <taxon>Endopterygota</taxon>
        <taxon>Lepidoptera</taxon>
        <taxon>Glossata</taxon>
        <taxon>Ditrysia</taxon>
        <taxon>Noctuoidea</taxon>
        <taxon>Noctuidae</taxon>
        <taxon>Amphipyrinae</taxon>
        <taxon>Spodoptera</taxon>
    </lineage>
</organism>
<dbReference type="EMBL" id="ODYU01005205">
    <property type="protein sequence ID" value="SOQ45832.1"/>
    <property type="molecule type" value="Genomic_DNA"/>
</dbReference>